<dbReference type="AlphaFoldDB" id="B3JKH0"/>
<gene>
    <name evidence="1" type="ORF">BACCOP_02401</name>
</gene>
<evidence type="ECO:0000313" key="2">
    <source>
        <dbReference type="Proteomes" id="UP000003146"/>
    </source>
</evidence>
<name>B3JKH0_9BACT</name>
<dbReference type="STRING" id="470145.BACCOP_02401"/>
<reference evidence="1 2" key="2">
    <citation type="submission" date="2008-04" db="EMBL/GenBank/DDBJ databases">
        <authorList>
            <person name="Fulton L."/>
            <person name="Clifton S."/>
            <person name="Fulton B."/>
            <person name="Xu J."/>
            <person name="Minx P."/>
            <person name="Pepin K.H."/>
            <person name="Johnson M."/>
            <person name="Thiruvilangam P."/>
            <person name="Bhonagiri V."/>
            <person name="Nash W.E."/>
            <person name="Mardis E.R."/>
            <person name="Wilson R.K."/>
        </authorList>
    </citation>
    <scope>NUCLEOTIDE SEQUENCE [LARGE SCALE GENOMIC DNA]</scope>
    <source>
        <strain evidence="1 2">DSM 17136</strain>
    </source>
</reference>
<reference evidence="1 2" key="1">
    <citation type="submission" date="2008-04" db="EMBL/GenBank/DDBJ databases">
        <title>Draft genome sequence of Bacteroides coprocola (DSM 17136).</title>
        <authorList>
            <person name="Sudarsanam P."/>
            <person name="Ley R."/>
            <person name="Guruge J."/>
            <person name="Turnbaugh P.J."/>
            <person name="Mahowald M."/>
            <person name="Liep D."/>
            <person name="Gordon J."/>
        </authorList>
    </citation>
    <scope>NUCLEOTIDE SEQUENCE [LARGE SCALE GENOMIC DNA]</scope>
    <source>
        <strain evidence="1 2">DSM 17136</strain>
    </source>
</reference>
<accession>B3JKH0</accession>
<organism evidence="1 2">
    <name type="scientific">Phocaeicola coprocola DSM 17136</name>
    <dbReference type="NCBI Taxonomy" id="470145"/>
    <lineage>
        <taxon>Bacteria</taxon>
        <taxon>Pseudomonadati</taxon>
        <taxon>Bacteroidota</taxon>
        <taxon>Bacteroidia</taxon>
        <taxon>Bacteroidales</taxon>
        <taxon>Bacteroidaceae</taxon>
        <taxon>Phocaeicola</taxon>
    </lineage>
</organism>
<sequence>MEYQKNELKNEVKLRKRSRIFAKKQSVSVKEATVSPRITTN</sequence>
<comment type="caution">
    <text evidence="1">The sequence shown here is derived from an EMBL/GenBank/DDBJ whole genome shotgun (WGS) entry which is preliminary data.</text>
</comment>
<dbReference type="HOGENOM" id="CLU_3265526_0_0_10"/>
<dbReference type="EMBL" id="ABIY02000095">
    <property type="protein sequence ID" value="EDV00480.1"/>
    <property type="molecule type" value="Genomic_DNA"/>
</dbReference>
<proteinExistence type="predicted"/>
<evidence type="ECO:0000313" key="1">
    <source>
        <dbReference type="EMBL" id="EDV00480.1"/>
    </source>
</evidence>
<dbReference type="Proteomes" id="UP000003146">
    <property type="component" value="Unassembled WGS sequence"/>
</dbReference>
<protein>
    <submittedName>
        <fullName evidence="1">Uncharacterized protein</fullName>
    </submittedName>
</protein>